<keyword evidence="3" id="KW-0813">Transport</keyword>
<dbReference type="InterPro" id="IPR002491">
    <property type="entry name" value="ABC_transptr_periplasmic_BD"/>
</dbReference>
<evidence type="ECO:0000256" key="4">
    <source>
        <dbReference type="ARBA" id="ARBA00022729"/>
    </source>
</evidence>
<dbReference type="SUPFAM" id="SSF53807">
    <property type="entry name" value="Helical backbone' metal receptor"/>
    <property type="match status" value="1"/>
</dbReference>
<organism evidence="9 10">
    <name type="scientific">Ilumatobacter coccineus (strain NBRC 103263 / KCTC 29153 / YM16-304)</name>
    <dbReference type="NCBI Taxonomy" id="1313172"/>
    <lineage>
        <taxon>Bacteria</taxon>
        <taxon>Bacillati</taxon>
        <taxon>Actinomycetota</taxon>
        <taxon>Acidimicrobiia</taxon>
        <taxon>Acidimicrobiales</taxon>
        <taxon>Ilumatobacteraceae</taxon>
        <taxon>Ilumatobacter</taxon>
    </lineage>
</organism>
<feature type="compositionally biased region" description="Low complexity" evidence="6">
    <location>
        <begin position="26"/>
        <end position="49"/>
    </location>
</feature>
<dbReference type="Pfam" id="PF26580">
    <property type="entry name" value="Mtb12_C"/>
    <property type="match status" value="1"/>
</dbReference>
<feature type="chain" id="PRO_5038525172" evidence="7">
    <location>
        <begin position="22"/>
        <end position="482"/>
    </location>
</feature>
<dbReference type="InterPro" id="IPR051313">
    <property type="entry name" value="Bact_iron-sidero_bind"/>
</dbReference>
<comment type="subcellular location">
    <subcellularLocation>
        <location evidence="1">Cell envelope</location>
    </subcellularLocation>
</comment>
<accession>A0A6C7E9V6</accession>
<protein>
    <submittedName>
        <fullName evidence="9">Putative iron siderophore ABC transporter iron siderophore-binding protein</fullName>
    </submittedName>
</protein>
<dbReference type="GO" id="GO:0030288">
    <property type="term" value="C:outer membrane-bounded periplasmic space"/>
    <property type="evidence" value="ECO:0007669"/>
    <property type="project" value="TreeGrafter"/>
</dbReference>
<comment type="similarity">
    <text evidence="5">Belongs to the MTB12 family.</text>
</comment>
<keyword evidence="10" id="KW-1185">Reference proteome</keyword>
<dbReference type="RefSeq" id="WP_015443691.1">
    <property type="nucleotide sequence ID" value="NC_020520.1"/>
</dbReference>
<dbReference type="PROSITE" id="PS50983">
    <property type="entry name" value="FE_B12_PBP"/>
    <property type="match status" value="1"/>
</dbReference>
<dbReference type="CDD" id="cd01146">
    <property type="entry name" value="FhuD"/>
    <property type="match status" value="1"/>
</dbReference>
<dbReference type="Pfam" id="PF01497">
    <property type="entry name" value="Peripla_BP_2"/>
    <property type="match status" value="1"/>
</dbReference>
<dbReference type="Proteomes" id="UP000011863">
    <property type="component" value="Chromosome"/>
</dbReference>
<evidence type="ECO:0000256" key="5">
    <source>
        <dbReference type="ARBA" id="ARBA00093774"/>
    </source>
</evidence>
<evidence type="ECO:0000256" key="2">
    <source>
        <dbReference type="ARBA" id="ARBA00008814"/>
    </source>
</evidence>
<proteinExistence type="inferred from homology"/>
<evidence type="ECO:0000259" key="8">
    <source>
        <dbReference type="PROSITE" id="PS50983"/>
    </source>
</evidence>
<evidence type="ECO:0000256" key="6">
    <source>
        <dbReference type="SAM" id="MobiDB-lite"/>
    </source>
</evidence>
<feature type="domain" description="Fe/B12 periplasmic-binding" evidence="8">
    <location>
        <begin position="80"/>
        <end position="349"/>
    </location>
</feature>
<feature type="signal peptide" evidence="7">
    <location>
        <begin position="1"/>
        <end position="21"/>
    </location>
</feature>
<evidence type="ECO:0000256" key="3">
    <source>
        <dbReference type="ARBA" id="ARBA00022448"/>
    </source>
</evidence>
<evidence type="ECO:0000313" key="10">
    <source>
        <dbReference type="Proteomes" id="UP000011863"/>
    </source>
</evidence>
<dbReference type="EMBL" id="AP012057">
    <property type="protein sequence ID" value="BAN04444.1"/>
    <property type="molecule type" value="Genomic_DNA"/>
</dbReference>
<keyword evidence="4 7" id="KW-0732">Signal</keyword>
<name>A0A6C7E9V6_ILUCY</name>
<dbReference type="KEGG" id="aym:YM304_41300"/>
<dbReference type="InterPro" id="IPR058644">
    <property type="entry name" value="Mtb12-like_C"/>
</dbReference>
<dbReference type="PANTHER" id="PTHR30532:SF24">
    <property type="entry name" value="FERRIC ENTEROBACTIN-BINDING PERIPLASMIC PROTEIN FEPB"/>
    <property type="match status" value="1"/>
</dbReference>
<dbReference type="PANTHER" id="PTHR30532">
    <property type="entry name" value="IRON III DICITRATE-BINDING PERIPLASMIC PROTEIN"/>
    <property type="match status" value="1"/>
</dbReference>
<dbReference type="AlphaFoldDB" id="A0A6C7E9V6"/>
<reference evidence="9 10" key="1">
    <citation type="journal article" date="2013" name="Int. J. Syst. Evol. Microbiol.">
        <title>Ilumatobacter nonamiense sp. nov. and Ilumatobacter coccineum sp. nov., isolated from seashore sand.</title>
        <authorList>
            <person name="Matsumoto A."/>
            <person name="Kasai H."/>
            <person name="Matsuo Y."/>
            <person name="Shizuri Y."/>
            <person name="Ichikawa N."/>
            <person name="Fujita N."/>
            <person name="Omura S."/>
            <person name="Takahashi Y."/>
        </authorList>
    </citation>
    <scope>NUCLEOTIDE SEQUENCE [LARGE SCALE GENOMIC DNA]</scope>
    <source>
        <strain evidence="10">NBRC 103263 / KCTC 29153 / YM16-304</strain>
    </source>
</reference>
<dbReference type="OrthoDB" id="1846031at2"/>
<dbReference type="GO" id="GO:1901678">
    <property type="term" value="P:iron coordination entity transport"/>
    <property type="evidence" value="ECO:0007669"/>
    <property type="project" value="UniProtKB-ARBA"/>
</dbReference>
<feature type="region of interest" description="Disordered" evidence="6">
    <location>
        <begin position="21"/>
        <end position="57"/>
    </location>
</feature>
<dbReference type="PROSITE" id="PS51257">
    <property type="entry name" value="PROKAR_LIPOPROTEIN"/>
    <property type="match status" value="1"/>
</dbReference>
<evidence type="ECO:0000256" key="1">
    <source>
        <dbReference type="ARBA" id="ARBA00004196"/>
    </source>
</evidence>
<dbReference type="Gene3D" id="3.40.50.1980">
    <property type="entry name" value="Nitrogenase molybdenum iron protein domain"/>
    <property type="match status" value="2"/>
</dbReference>
<evidence type="ECO:0000313" key="9">
    <source>
        <dbReference type="EMBL" id="BAN04444.1"/>
    </source>
</evidence>
<evidence type="ECO:0000256" key="7">
    <source>
        <dbReference type="SAM" id="SignalP"/>
    </source>
</evidence>
<gene>
    <name evidence="9" type="ORF">YM304_41300</name>
</gene>
<comment type="similarity">
    <text evidence="2">Belongs to the bacterial solute-binding protein 8 family.</text>
</comment>
<sequence>MTRRFLATLVVAGLVAASCGSDDDAAPAIDAPADSAAPATDAPSDTAAPETDDVSTDDAEFPVTIEHKFGATTIDAEPERVVSIGYNEHDFLLALGVVPVALRDWYGEQPNSVWPWAQDELGDATPDVLPVTELNFEQIAALQPDLITGVWSGISDSDYELLSAIAPTVAQPDTYEDYGTPWQEQTLILGRATGREAEARAIVDELDAKFAAARDAHPEWIGQTASVAFVTEEGPGAYTSQDTRSRIMQDLGFVIPEINDSGGDGSFYLEMSPEDITPLDVDVLVWVAGAFEAIDGILNQLPTRPALTAVQEGREIFAGIELSGAFSHGSPLSLDYALEALVPEIEAAADGDPSTPVPSAVEVGAVDAPADDAATAAGAAWATVFDSTVAFADKAPHLADAEALEETIEAYAAAGDGFDGISLVPTDVVIDGEAAEVTYDVNFGANPAYTDQIGSIELVDGVWTVSRDEFCSFMASARVGCP</sequence>